<accession>A0A091AY49</accession>
<protein>
    <recommendedName>
        <fullName evidence="5">DUF1579 domain-containing protein</fullName>
    </recommendedName>
</protein>
<dbReference type="STRING" id="1121015.GCA_000420545_01907"/>
<keyword evidence="4" id="KW-1185">Reference proteome</keyword>
<feature type="compositionally biased region" description="Low complexity" evidence="1">
    <location>
        <begin position="207"/>
        <end position="219"/>
    </location>
</feature>
<dbReference type="eggNOG" id="ENOG5030TQU">
    <property type="taxonomic scope" value="Bacteria"/>
</dbReference>
<evidence type="ECO:0008006" key="5">
    <source>
        <dbReference type="Google" id="ProtNLM"/>
    </source>
</evidence>
<dbReference type="PATRIC" id="fig|1121015.4.peg.944"/>
<sequence>MDSVNAPLASDGTDYRVMATCATPMGVANAYPADPGQTASAPVTPLRSTFMRFTNRAGLLSVLFLIGAMPGVAIADESATDAFGSLTQLVGRWEGKFADGRVHSVSYRLTAGGTVLVETWTLGKDRESMTLYHLDGDRLLATHYCPQGNQPRLVLIDDGDPETLSFTFVDGTNLQVPGRSHQHDFWIRRTGETTYQRSETYVDNGGDAAAERAATPDAPVTYTRVDPPAPSR</sequence>
<evidence type="ECO:0000313" key="4">
    <source>
        <dbReference type="Proteomes" id="UP000029385"/>
    </source>
</evidence>
<proteinExistence type="predicted"/>
<organism evidence="3 4">
    <name type="scientific">Arenimonas oryziterrae DSM 21050 = YC6267</name>
    <dbReference type="NCBI Taxonomy" id="1121015"/>
    <lineage>
        <taxon>Bacteria</taxon>
        <taxon>Pseudomonadati</taxon>
        <taxon>Pseudomonadota</taxon>
        <taxon>Gammaproteobacteria</taxon>
        <taxon>Lysobacterales</taxon>
        <taxon>Lysobacteraceae</taxon>
        <taxon>Arenimonas</taxon>
    </lineage>
</organism>
<reference evidence="3 4" key="1">
    <citation type="submission" date="2013-09" db="EMBL/GenBank/DDBJ databases">
        <title>Genome sequencing of Arenimonas oryziterrae.</title>
        <authorList>
            <person name="Chen F."/>
            <person name="Wang G."/>
        </authorList>
    </citation>
    <scope>NUCLEOTIDE SEQUENCE [LARGE SCALE GENOMIC DNA]</scope>
    <source>
        <strain evidence="3 4">YC6267</strain>
    </source>
</reference>
<feature type="region of interest" description="Disordered" evidence="1">
    <location>
        <begin position="205"/>
        <end position="232"/>
    </location>
</feature>
<keyword evidence="2" id="KW-0812">Transmembrane</keyword>
<keyword evidence="2" id="KW-1133">Transmembrane helix</keyword>
<evidence type="ECO:0000256" key="1">
    <source>
        <dbReference type="SAM" id="MobiDB-lite"/>
    </source>
</evidence>
<feature type="transmembrane region" description="Helical" evidence="2">
    <location>
        <begin position="57"/>
        <end position="75"/>
    </location>
</feature>
<comment type="caution">
    <text evidence="3">The sequence shown here is derived from an EMBL/GenBank/DDBJ whole genome shotgun (WGS) entry which is preliminary data.</text>
</comment>
<dbReference type="Proteomes" id="UP000029385">
    <property type="component" value="Unassembled WGS sequence"/>
</dbReference>
<gene>
    <name evidence="3" type="ORF">N789_07280</name>
</gene>
<evidence type="ECO:0000313" key="3">
    <source>
        <dbReference type="EMBL" id="KFN44212.1"/>
    </source>
</evidence>
<dbReference type="AlphaFoldDB" id="A0A091AY49"/>
<keyword evidence="2" id="KW-0472">Membrane</keyword>
<name>A0A091AY49_9GAMM</name>
<evidence type="ECO:0000256" key="2">
    <source>
        <dbReference type="SAM" id="Phobius"/>
    </source>
</evidence>
<dbReference type="EMBL" id="AVCI01000003">
    <property type="protein sequence ID" value="KFN44212.1"/>
    <property type="molecule type" value="Genomic_DNA"/>
</dbReference>